<dbReference type="PATRIC" id="fig|1292034.3.peg.2075"/>
<dbReference type="EMBL" id="APMP01000010">
    <property type="protein sequence ID" value="ENZ82045.1"/>
    <property type="molecule type" value="Genomic_DNA"/>
</dbReference>
<gene>
    <name evidence="1" type="ORF">OR37_02090</name>
</gene>
<protein>
    <submittedName>
        <fullName evidence="1">Uncharacterized protein</fullName>
    </submittedName>
</protein>
<name>R0D0N2_CAUVI</name>
<dbReference type="STRING" id="1292034.OR37_02090"/>
<evidence type="ECO:0000313" key="2">
    <source>
        <dbReference type="Proteomes" id="UP000013063"/>
    </source>
</evidence>
<sequence precursor="true">MATTWTIAVMIGASPDGAPVHQVTVESVRLKVGTGFSLSHALNV</sequence>
<proteinExistence type="predicted"/>
<dbReference type="Proteomes" id="UP000013063">
    <property type="component" value="Unassembled WGS sequence"/>
</dbReference>
<keyword evidence="2" id="KW-1185">Reference proteome</keyword>
<dbReference type="RefSeq" id="WP_004619298.1">
    <property type="nucleotide sequence ID" value="NZ_APMP01000010.1"/>
</dbReference>
<dbReference type="AlphaFoldDB" id="R0D0N2"/>
<reference evidence="1 2" key="1">
    <citation type="journal article" date="2013" name="Genome Announc.">
        <title>Draft Genome Sequence for Caulobacter sp. Strain OR37, a Bacterium Tolerant to Heavy Metals.</title>
        <authorList>
            <person name="Utturkar S.M."/>
            <person name="Bollmann A."/>
            <person name="Brzoska R.M."/>
            <person name="Klingeman D.M."/>
            <person name="Epstein S.E."/>
            <person name="Palumbo A.V."/>
            <person name="Brown S.D."/>
        </authorList>
    </citation>
    <scope>NUCLEOTIDE SEQUENCE [LARGE SCALE GENOMIC DNA]</scope>
    <source>
        <strain evidence="1 2">OR37</strain>
    </source>
</reference>
<evidence type="ECO:0000313" key="1">
    <source>
        <dbReference type="EMBL" id="ENZ82045.1"/>
    </source>
</evidence>
<organism evidence="1 2">
    <name type="scientific">Caulobacter vibrioides OR37</name>
    <dbReference type="NCBI Taxonomy" id="1292034"/>
    <lineage>
        <taxon>Bacteria</taxon>
        <taxon>Pseudomonadati</taxon>
        <taxon>Pseudomonadota</taxon>
        <taxon>Alphaproteobacteria</taxon>
        <taxon>Caulobacterales</taxon>
        <taxon>Caulobacteraceae</taxon>
        <taxon>Caulobacter</taxon>
    </lineage>
</organism>
<comment type="caution">
    <text evidence="1">The sequence shown here is derived from an EMBL/GenBank/DDBJ whole genome shotgun (WGS) entry which is preliminary data.</text>
</comment>
<accession>R0D0N2</accession>